<gene>
    <name evidence="2" type="ORF">JKJ07_01760</name>
</gene>
<dbReference type="RefSeq" id="WP_202989371.1">
    <property type="nucleotide sequence ID" value="NZ_JAENHO010000001.1"/>
</dbReference>
<proteinExistence type="predicted"/>
<evidence type="ECO:0000313" key="3">
    <source>
        <dbReference type="Proteomes" id="UP000598996"/>
    </source>
</evidence>
<evidence type="ECO:0000256" key="1">
    <source>
        <dbReference type="SAM" id="Phobius"/>
    </source>
</evidence>
<keyword evidence="3" id="KW-1185">Reference proteome</keyword>
<keyword evidence="1" id="KW-1133">Transmembrane helix</keyword>
<feature type="transmembrane region" description="Helical" evidence="1">
    <location>
        <begin position="21"/>
        <end position="40"/>
    </location>
</feature>
<organism evidence="2 3">
    <name type="scientific">Paractinoplanes lichenicola</name>
    <dbReference type="NCBI Taxonomy" id="2802976"/>
    <lineage>
        <taxon>Bacteria</taxon>
        <taxon>Bacillati</taxon>
        <taxon>Actinomycetota</taxon>
        <taxon>Actinomycetes</taxon>
        <taxon>Micromonosporales</taxon>
        <taxon>Micromonosporaceae</taxon>
        <taxon>Paractinoplanes</taxon>
    </lineage>
</organism>
<dbReference type="InterPro" id="IPR025238">
    <property type="entry name" value="DUF4184"/>
</dbReference>
<feature type="transmembrane region" description="Helical" evidence="1">
    <location>
        <begin position="172"/>
        <end position="192"/>
    </location>
</feature>
<keyword evidence="1" id="KW-0812">Transmembrane</keyword>
<dbReference type="Pfam" id="PF13803">
    <property type="entry name" value="DUF4184"/>
    <property type="match status" value="1"/>
</dbReference>
<accession>A0ABS1VED1</accession>
<keyword evidence="1" id="KW-0472">Membrane</keyword>
<evidence type="ECO:0000313" key="2">
    <source>
        <dbReference type="EMBL" id="MBL7253029.1"/>
    </source>
</evidence>
<feature type="transmembrane region" description="Helical" evidence="1">
    <location>
        <begin position="204"/>
        <end position="224"/>
    </location>
</feature>
<reference evidence="2 3" key="1">
    <citation type="submission" date="2021-01" db="EMBL/GenBank/DDBJ databases">
        <title>Actinoplanes sp. nov. LDG1-01 isolated from lichen.</title>
        <authorList>
            <person name="Saeng-In P."/>
            <person name="Phongsopitanun W."/>
            <person name="Kanchanasin P."/>
            <person name="Yuki M."/>
            <person name="Kudo T."/>
            <person name="Ohkuma M."/>
            <person name="Tanasupawat S."/>
        </authorList>
    </citation>
    <scope>NUCLEOTIDE SEQUENCE [LARGE SCALE GENOMIC DNA]</scope>
    <source>
        <strain evidence="2 3">LDG1-01</strain>
    </source>
</reference>
<feature type="transmembrane region" description="Helical" evidence="1">
    <location>
        <begin position="52"/>
        <end position="72"/>
    </location>
</feature>
<name>A0ABS1VED1_9ACTN</name>
<sequence length="227" mass="24495">MALTVPTHPLVAVLKLWRPRWFDGVALVIGSMAPDLAYALDGSGWPVWKLSHGLRGFVLWCLPVTLLLTWLIRRAAPVVASHLPQAGPLALRDYGVLARGRYPLPVTCWSALIGAVSHLLLDFAELQVPVLEPVLHVVGAFGLLALMLHVGRRRLLLRWHGEPPSLPAQPGRFWAVVVGVTLPLVLLVPLLPGAELMHTTGVRLLIALGVGMLAAARTVGVPTMRVG</sequence>
<feature type="transmembrane region" description="Helical" evidence="1">
    <location>
        <begin position="133"/>
        <end position="151"/>
    </location>
</feature>
<dbReference type="EMBL" id="JAENHO010000001">
    <property type="protein sequence ID" value="MBL7253029.1"/>
    <property type="molecule type" value="Genomic_DNA"/>
</dbReference>
<dbReference type="Proteomes" id="UP000598996">
    <property type="component" value="Unassembled WGS sequence"/>
</dbReference>
<comment type="caution">
    <text evidence="2">The sequence shown here is derived from an EMBL/GenBank/DDBJ whole genome shotgun (WGS) entry which is preliminary data.</text>
</comment>
<feature type="transmembrane region" description="Helical" evidence="1">
    <location>
        <begin position="102"/>
        <end position="121"/>
    </location>
</feature>
<protein>
    <submittedName>
        <fullName evidence="2">DUF4184 family protein</fullName>
    </submittedName>
</protein>